<dbReference type="AlphaFoldDB" id="A0A6P2L601"/>
<evidence type="ECO:0000313" key="1">
    <source>
        <dbReference type="EMBL" id="VWB65202.1"/>
    </source>
</evidence>
<name>A0A6P2L601_BURL3</name>
<protein>
    <submittedName>
        <fullName evidence="1">Uncharacterized protein</fullName>
    </submittedName>
</protein>
<organism evidence="1 2">
    <name type="scientific">Burkholderia lata (strain ATCC 17760 / DSM 23089 / LMG 22485 / NCIMB 9086 / R18194 / 383)</name>
    <dbReference type="NCBI Taxonomy" id="482957"/>
    <lineage>
        <taxon>Bacteria</taxon>
        <taxon>Pseudomonadati</taxon>
        <taxon>Pseudomonadota</taxon>
        <taxon>Betaproteobacteria</taxon>
        <taxon>Burkholderiales</taxon>
        <taxon>Burkholderiaceae</taxon>
        <taxon>Burkholderia</taxon>
        <taxon>Burkholderia cepacia complex</taxon>
    </lineage>
</organism>
<dbReference type="Proteomes" id="UP000494218">
    <property type="component" value="Unassembled WGS sequence"/>
</dbReference>
<proteinExistence type="predicted"/>
<sequence>MTCEVAVLNKYAVVTAVDSAVTTTNGQGEPRYSKGGNKIFQLSHTEPVGVMIFGTASVCGMPWEVVIKAYRAAPLETNKFDSVQEYAEDFFSFLQ</sequence>
<gene>
    <name evidence="1" type="ORF">BLA23254_03029</name>
</gene>
<dbReference type="EMBL" id="CABVPW010000013">
    <property type="protein sequence ID" value="VWB65202.1"/>
    <property type="molecule type" value="Genomic_DNA"/>
</dbReference>
<evidence type="ECO:0000313" key="2">
    <source>
        <dbReference type="Proteomes" id="UP000494218"/>
    </source>
</evidence>
<reference evidence="1 2" key="1">
    <citation type="submission" date="2019-09" db="EMBL/GenBank/DDBJ databases">
        <authorList>
            <person name="Depoorter E."/>
        </authorList>
    </citation>
    <scope>NUCLEOTIDE SEQUENCE [LARGE SCALE GENOMIC DNA]</scope>
    <source>
        <strain evidence="1">LMG 23254</strain>
    </source>
</reference>
<accession>A0A6P2L601</accession>